<dbReference type="Proteomes" id="UP000824120">
    <property type="component" value="Chromosome 1"/>
</dbReference>
<gene>
    <name evidence="1" type="ORF">H5410_001415</name>
</gene>
<proteinExistence type="predicted"/>
<sequence>MLYNEYLMIFKVCKVNGNRKNNYEVTEDADRHIVNLGEKKSTYRTRDLIEIPCPHAIKATNKETSWVFYKHKLQCVRGEPI</sequence>
<name>A0A9J6AZH9_SOLCO</name>
<protein>
    <submittedName>
        <fullName evidence="1">Uncharacterized protein</fullName>
    </submittedName>
</protein>
<evidence type="ECO:0000313" key="2">
    <source>
        <dbReference type="Proteomes" id="UP000824120"/>
    </source>
</evidence>
<dbReference type="OrthoDB" id="1432732at2759"/>
<dbReference type="EMBL" id="JACXVP010000001">
    <property type="protein sequence ID" value="KAG5629698.1"/>
    <property type="molecule type" value="Genomic_DNA"/>
</dbReference>
<dbReference type="AlphaFoldDB" id="A0A9J6AZH9"/>
<accession>A0A9J6AZH9</accession>
<keyword evidence="2" id="KW-1185">Reference proteome</keyword>
<comment type="caution">
    <text evidence="1">The sequence shown here is derived from an EMBL/GenBank/DDBJ whole genome shotgun (WGS) entry which is preliminary data.</text>
</comment>
<reference evidence="1 2" key="1">
    <citation type="submission" date="2020-09" db="EMBL/GenBank/DDBJ databases">
        <title>De no assembly of potato wild relative species, Solanum commersonii.</title>
        <authorList>
            <person name="Cho K."/>
        </authorList>
    </citation>
    <scope>NUCLEOTIDE SEQUENCE [LARGE SCALE GENOMIC DNA]</scope>
    <source>
        <strain evidence="1">LZ3.2</strain>
        <tissue evidence="1">Leaf</tissue>
    </source>
</reference>
<evidence type="ECO:0000313" key="1">
    <source>
        <dbReference type="EMBL" id="KAG5629698.1"/>
    </source>
</evidence>
<organism evidence="1 2">
    <name type="scientific">Solanum commersonii</name>
    <name type="common">Commerson's wild potato</name>
    <name type="synonym">Commerson's nightshade</name>
    <dbReference type="NCBI Taxonomy" id="4109"/>
    <lineage>
        <taxon>Eukaryota</taxon>
        <taxon>Viridiplantae</taxon>
        <taxon>Streptophyta</taxon>
        <taxon>Embryophyta</taxon>
        <taxon>Tracheophyta</taxon>
        <taxon>Spermatophyta</taxon>
        <taxon>Magnoliopsida</taxon>
        <taxon>eudicotyledons</taxon>
        <taxon>Gunneridae</taxon>
        <taxon>Pentapetalae</taxon>
        <taxon>asterids</taxon>
        <taxon>lamiids</taxon>
        <taxon>Solanales</taxon>
        <taxon>Solanaceae</taxon>
        <taxon>Solanoideae</taxon>
        <taxon>Solaneae</taxon>
        <taxon>Solanum</taxon>
    </lineage>
</organism>